<dbReference type="AlphaFoldDB" id="A0A8J6N7B2"/>
<feature type="domain" description="TSCPD" evidence="6">
    <location>
        <begin position="84"/>
        <end position="178"/>
    </location>
</feature>
<name>A0A8J6N7B2_9BACT</name>
<evidence type="ECO:0000259" key="6">
    <source>
        <dbReference type="Pfam" id="PF12637"/>
    </source>
</evidence>
<evidence type="ECO:0000256" key="1">
    <source>
        <dbReference type="ARBA" id="ARBA00007405"/>
    </source>
</evidence>
<evidence type="ECO:0000313" key="8">
    <source>
        <dbReference type="Proteomes" id="UP000599024"/>
    </source>
</evidence>
<protein>
    <recommendedName>
        <fullName evidence="2">ribonucleoside-diphosphate reductase</fullName>
        <ecNumber evidence="2">1.17.4.1</ecNumber>
    </recommendedName>
</protein>
<dbReference type="InterPro" id="IPR024434">
    <property type="entry name" value="TSCPD_dom"/>
</dbReference>
<evidence type="ECO:0000313" key="7">
    <source>
        <dbReference type="EMBL" id="MBC8209178.1"/>
    </source>
</evidence>
<organism evidence="7 8">
    <name type="scientific">Candidatus Desulfatifera sulfidica</name>
    <dbReference type="NCBI Taxonomy" id="2841691"/>
    <lineage>
        <taxon>Bacteria</taxon>
        <taxon>Pseudomonadati</taxon>
        <taxon>Thermodesulfobacteriota</taxon>
        <taxon>Desulfobulbia</taxon>
        <taxon>Desulfobulbales</taxon>
        <taxon>Desulfobulbaceae</taxon>
        <taxon>Candidatus Desulfatifera</taxon>
    </lineage>
</organism>
<dbReference type="EMBL" id="JACNLK010000080">
    <property type="protein sequence ID" value="MBC8209178.1"/>
    <property type="molecule type" value="Genomic_DNA"/>
</dbReference>
<dbReference type="EC" id="1.17.4.1" evidence="2"/>
<proteinExistence type="inferred from homology"/>
<evidence type="ECO:0000256" key="2">
    <source>
        <dbReference type="ARBA" id="ARBA00012274"/>
    </source>
</evidence>
<dbReference type="Pfam" id="PF12637">
    <property type="entry name" value="TSCPD"/>
    <property type="match status" value="1"/>
</dbReference>
<accession>A0A8J6N7B2</accession>
<reference evidence="7 8" key="1">
    <citation type="submission" date="2020-08" db="EMBL/GenBank/DDBJ databases">
        <title>Bridging the membrane lipid divide: bacteria of the FCB group superphylum have the potential to synthesize archaeal ether lipids.</title>
        <authorList>
            <person name="Villanueva L."/>
            <person name="Von Meijenfeldt F.A.B."/>
            <person name="Westbye A.B."/>
            <person name="Yadav S."/>
            <person name="Hopmans E.C."/>
            <person name="Dutilh B.E."/>
            <person name="Sinninghe Damste J.S."/>
        </authorList>
    </citation>
    <scope>NUCLEOTIDE SEQUENCE [LARGE SCALE GENOMIC DNA]</scope>
    <source>
        <strain evidence="7">NIOZ-UU81</strain>
    </source>
</reference>
<comment type="caution">
    <text evidence="7">The sequence shown here is derived from an EMBL/GenBank/DDBJ whole genome shotgun (WGS) entry which is preliminary data.</text>
</comment>
<dbReference type="Proteomes" id="UP000599024">
    <property type="component" value="Unassembled WGS sequence"/>
</dbReference>
<gene>
    <name evidence="7" type="ORF">H8E79_08450</name>
</gene>
<keyword evidence="4" id="KW-0547">Nucleotide-binding</keyword>
<comment type="similarity">
    <text evidence="1">Belongs to the ribonucleoside diphosphate reductase class-2 family.</text>
</comment>
<evidence type="ECO:0000256" key="4">
    <source>
        <dbReference type="ARBA" id="ARBA00022741"/>
    </source>
</evidence>
<dbReference type="GO" id="GO:0004748">
    <property type="term" value="F:ribonucleoside-diphosphate reductase activity, thioredoxin disulfide as acceptor"/>
    <property type="evidence" value="ECO:0007669"/>
    <property type="project" value="UniProtKB-EC"/>
</dbReference>
<dbReference type="GO" id="GO:0071897">
    <property type="term" value="P:DNA biosynthetic process"/>
    <property type="evidence" value="ECO:0007669"/>
    <property type="project" value="UniProtKB-KW"/>
</dbReference>
<sequence length="190" mass="21472">MTIQSADMNTCDGCGQRTDKLQEITGNEFCAQCTAIARSMQNDPALMQRICALIKSDLSKSAGAPPPCDSVKQRELPEVLDAVRFRTRDRELNTWYVSVSEMEGNPVEIFASTAFDRDQHLQSQISNLTTITRLVSLILRHIVLGEVLTLEKTIKQLHRSSRQKNDLPDMLTRVLSRYVHKPRPSTVENE</sequence>
<comment type="catalytic activity">
    <reaction evidence="5">
        <text>a 2'-deoxyribonucleoside 5'-diphosphate + [thioredoxin]-disulfide + H2O = a ribonucleoside 5'-diphosphate + [thioredoxin]-dithiol</text>
        <dbReference type="Rhea" id="RHEA:23252"/>
        <dbReference type="Rhea" id="RHEA-COMP:10698"/>
        <dbReference type="Rhea" id="RHEA-COMP:10700"/>
        <dbReference type="ChEBI" id="CHEBI:15377"/>
        <dbReference type="ChEBI" id="CHEBI:29950"/>
        <dbReference type="ChEBI" id="CHEBI:50058"/>
        <dbReference type="ChEBI" id="CHEBI:57930"/>
        <dbReference type="ChEBI" id="CHEBI:73316"/>
        <dbReference type="EC" id="1.17.4.1"/>
    </reaction>
</comment>
<evidence type="ECO:0000256" key="3">
    <source>
        <dbReference type="ARBA" id="ARBA00022634"/>
    </source>
</evidence>
<dbReference type="GO" id="GO:0000166">
    <property type="term" value="F:nucleotide binding"/>
    <property type="evidence" value="ECO:0007669"/>
    <property type="project" value="UniProtKB-KW"/>
</dbReference>
<keyword evidence="3" id="KW-0237">DNA synthesis</keyword>
<evidence type="ECO:0000256" key="5">
    <source>
        <dbReference type="ARBA" id="ARBA00047754"/>
    </source>
</evidence>